<dbReference type="PANTHER" id="PTHR24421">
    <property type="entry name" value="NITRATE/NITRITE SENSOR PROTEIN NARX-RELATED"/>
    <property type="match status" value="1"/>
</dbReference>
<evidence type="ECO:0000256" key="6">
    <source>
        <dbReference type="ARBA" id="ARBA00022777"/>
    </source>
</evidence>
<feature type="transmembrane region" description="Helical" evidence="9">
    <location>
        <begin position="51"/>
        <end position="71"/>
    </location>
</feature>
<dbReference type="SMART" id="SM00387">
    <property type="entry name" value="HATPase_c"/>
    <property type="match status" value="1"/>
</dbReference>
<evidence type="ECO:0000256" key="7">
    <source>
        <dbReference type="ARBA" id="ARBA00022840"/>
    </source>
</evidence>
<keyword evidence="3" id="KW-0597">Phosphoprotein</keyword>
<dbReference type="InterPro" id="IPR011712">
    <property type="entry name" value="Sig_transdc_His_kin_sub3_dim/P"/>
</dbReference>
<dbReference type="EMBL" id="SORF01000030">
    <property type="protein sequence ID" value="TDY38870.1"/>
    <property type="molecule type" value="Genomic_DNA"/>
</dbReference>
<sequence length="393" mass="43661">MPRDGFPWRVRILEWWRSGAVKGFRVRRLVWSLVVLAIYPPRAPRGEQFTWADLIFWGTVSLEAALIFFGVDHRARRMAGSALAAWGMLCGLNLCLGMPRDLVGSLVWPMLGWITSVMQERDVPLSVCYVVICALDLAVVQPTWPGSVGYLSGYALLYVGIRGTLLRRSEHQRLLAAHSILRRDAREMAELAAEAERLRIARDMHDGVGHQLTALVIQLQVLQARARTLDERALFEDAVQSAQNALRDLRDAVHRMGARGGAGEDWLRDLTVTFSKRTAVSCSFETIGALSSVRPDVWMVWYRVLQELLANAVRHGRATAIQVIIRMEGSLATLQVTDNGSLRDLRGVHEGFGLASVRARVAALQGQMWLAIAPGDGLCVTVTIPIHEQEGSK</sequence>
<evidence type="ECO:0000256" key="5">
    <source>
        <dbReference type="ARBA" id="ARBA00022741"/>
    </source>
</evidence>
<keyword evidence="6 11" id="KW-0418">Kinase</keyword>
<dbReference type="GO" id="GO:0005524">
    <property type="term" value="F:ATP binding"/>
    <property type="evidence" value="ECO:0007669"/>
    <property type="project" value="UniProtKB-KW"/>
</dbReference>
<dbReference type="Pfam" id="PF02518">
    <property type="entry name" value="HATPase_c"/>
    <property type="match status" value="1"/>
</dbReference>
<keyword evidence="9" id="KW-1133">Transmembrane helix</keyword>
<evidence type="ECO:0000256" key="3">
    <source>
        <dbReference type="ARBA" id="ARBA00022553"/>
    </source>
</evidence>
<keyword evidence="9" id="KW-0472">Membrane</keyword>
<dbReference type="Pfam" id="PF07730">
    <property type="entry name" value="HisKA_3"/>
    <property type="match status" value="1"/>
</dbReference>
<dbReference type="GO" id="GO:0000155">
    <property type="term" value="F:phosphorelay sensor kinase activity"/>
    <property type="evidence" value="ECO:0007669"/>
    <property type="project" value="InterPro"/>
</dbReference>
<dbReference type="InterPro" id="IPR036890">
    <property type="entry name" value="HATPase_C_sf"/>
</dbReference>
<keyword evidence="9" id="KW-0812">Transmembrane</keyword>
<dbReference type="EC" id="2.7.13.3" evidence="2"/>
<dbReference type="InterPro" id="IPR005467">
    <property type="entry name" value="His_kinase_dom"/>
</dbReference>
<feature type="transmembrane region" description="Helical" evidence="9">
    <location>
        <begin position="83"/>
        <end position="103"/>
    </location>
</feature>
<reference evidence="11 12" key="1">
    <citation type="submission" date="2019-03" db="EMBL/GenBank/DDBJ databases">
        <title>Genomic Encyclopedia of Type Strains, Phase IV (KMG-IV): sequencing the most valuable type-strain genomes for metagenomic binning, comparative biology and taxonomic classification.</title>
        <authorList>
            <person name="Goeker M."/>
        </authorList>
    </citation>
    <scope>NUCLEOTIDE SEQUENCE [LARGE SCALE GENOMIC DNA]</scope>
    <source>
        <strain evidence="11 12">DSM 17974</strain>
    </source>
</reference>
<keyword evidence="8" id="KW-0902">Two-component regulatory system</keyword>
<evidence type="ECO:0000256" key="1">
    <source>
        <dbReference type="ARBA" id="ARBA00000085"/>
    </source>
</evidence>
<gene>
    <name evidence="11" type="ORF">C7445_1303</name>
</gene>
<name>A0A4R8LA83_9BACL</name>
<evidence type="ECO:0000256" key="2">
    <source>
        <dbReference type="ARBA" id="ARBA00012438"/>
    </source>
</evidence>
<dbReference type="InterPro" id="IPR003594">
    <property type="entry name" value="HATPase_dom"/>
</dbReference>
<dbReference type="GO" id="GO:0046983">
    <property type="term" value="F:protein dimerization activity"/>
    <property type="evidence" value="ECO:0007669"/>
    <property type="project" value="InterPro"/>
</dbReference>
<evidence type="ECO:0000256" key="4">
    <source>
        <dbReference type="ARBA" id="ARBA00022679"/>
    </source>
</evidence>
<dbReference type="Proteomes" id="UP000294581">
    <property type="component" value="Unassembled WGS sequence"/>
</dbReference>
<dbReference type="Gene3D" id="1.20.5.1930">
    <property type="match status" value="1"/>
</dbReference>
<comment type="catalytic activity">
    <reaction evidence="1">
        <text>ATP + protein L-histidine = ADP + protein N-phospho-L-histidine.</text>
        <dbReference type="EC" id="2.7.13.3"/>
    </reaction>
</comment>
<keyword evidence="4" id="KW-0808">Transferase</keyword>
<keyword evidence="12" id="KW-1185">Reference proteome</keyword>
<dbReference type="CDD" id="cd16917">
    <property type="entry name" value="HATPase_UhpB-NarQ-NarX-like"/>
    <property type="match status" value="1"/>
</dbReference>
<dbReference type="PROSITE" id="PS50109">
    <property type="entry name" value="HIS_KIN"/>
    <property type="match status" value="1"/>
</dbReference>
<comment type="caution">
    <text evidence="11">The sequence shown here is derived from an EMBL/GenBank/DDBJ whole genome shotgun (WGS) entry which is preliminary data.</text>
</comment>
<evidence type="ECO:0000313" key="12">
    <source>
        <dbReference type="Proteomes" id="UP000294581"/>
    </source>
</evidence>
<organism evidence="11 12">
    <name type="scientific">Alicyclobacillus sacchari</name>
    <dbReference type="NCBI Taxonomy" id="392010"/>
    <lineage>
        <taxon>Bacteria</taxon>
        <taxon>Bacillati</taxon>
        <taxon>Bacillota</taxon>
        <taxon>Bacilli</taxon>
        <taxon>Bacillales</taxon>
        <taxon>Alicyclobacillaceae</taxon>
        <taxon>Alicyclobacillus</taxon>
    </lineage>
</organism>
<feature type="transmembrane region" description="Helical" evidence="9">
    <location>
        <begin position="147"/>
        <end position="165"/>
    </location>
</feature>
<dbReference type="InterPro" id="IPR050482">
    <property type="entry name" value="Sensor_HK_TwoCompSys"/>
</dbReference>
<dbReference type="PANTHER" id="PTHR24421:SF10">
    <property type="entry name" value="NITRATE_NITRITE SENSOR PROTEIN NARQ"/>
    <property type="match status" value="1"/>
</dbReference>
<keyword evidence="5" id="KW-0547">Nucleotide-binding</keyword>
<keyword evidence="7" id="KW-0067">ATP-binding</keyword>
<proteinExistence type="predicted"/>
<evidence type="ECO:0000256" key="9">
    <source>
        <dbReference type="SAM" id="Phobius"/>
    </source>
</evidence>
<evidence type="ECO:0000313" key="11">
    <source>
        <dbReference type="EMBL" id="TDY38870.1"/>
    </source>
</evidence>
<dbReference type="Gene3D" id="3.30.565.10">
    <property type="entry name" value="Histidine kinase-like ATPase, C-terminal domain"/>
    <property type="match status" value="1"/>
</dbReference>
<dbReference type="AlphaFoldDB" id="A0A4R8LA83"/>
<dbReference type="GO" id="GO:0016020">
    <property type="term" value="C:membrane"/>
    <property type="evidence" value="ECO:0007669"/>
    <property type="project" value="InterPro"/>
</dbReference>
<evidence type="ECO:0000256" key="8">
    <source>
        <dbReference type="ARBA" id="ARBA00023012"/>
    </source>
</evidence>
<feature type="domain" description="Histidine kinase" evidence="10">
    <location>
        <begin position="303"/>
        <end position="388"/>
    </location>
</feature>
<dbReference type="SUPFAM" id="SSF55874">
    <property type="entry name" value="ATPase domain of HSP90 chaperone/DNA topoisomerase II/histidine kinase"/>
    <property type="match status" value="1"/>
</dbReference>
<evidence type="ECO:0000259" key="10">
    <source>
        <dbReference type="PROSITE" id="PS50109"/>
    </source>
</evidence>
<protein>
    <recommendedName>
        <fullName evidence="2">histidine kinase</fullName>
        <ecNumber evidence="2">2.7.13.3</ecNumber>
    </recommendedName>
</protein>
<accession>A0A4R8LA83</accession>